<dbReference type="Gene3D" id="3.40.50.1000">
    <property type="entry name" value="HAD superfamily/HAD-like"/>
    <property type="match status" value="1"/>
</dbReference>
<dbReference type="FunCoup" id="A0A259U293">
    <property type="interactions" value="268"/>
</dbReference>
<evidence type="ECO:0000313" key="2">
    <source>
        <dbReference type="Proteomes" id="UP000216446"/>
    </source>
</evidence>
<dbReference type="PANTHER" id="PTHR43481:SF4">
    <property type="entry name" value="GLYCEROL-1-PHOSPHATE PHOSPHOHYDROLASE 1-RELATED"/>
    <property type="match status" value="1"/>
</dbReference>
<sequence>MASEQTSSPPPVIRLLAFDLDGTLIRSEELKAQSYAWAAEQLRPGIDRGEVERAYGHLVGHSREEISRSLVDTFSLAPEAREHASGASREPWQTYVGIRLERYRAMLADRDLVRANTWPEAAALLEQAREVAERVALVTTSECWAATAVLNALDWHDHFDAVVTADDVPSVKPHPAGYDLAMERLGARGDRTLAIEDSPAGLRAALAAGIQPLAVPTHYTRARVAKMVEAGEVGAAAVVAPEALAETVHRRVSEMAG</sequence>
<accession>A0A259U293</accession>
<name>A0A259U293_9BACT</name>
<evidence type="ECO:0000313" key="1">
    <source>
        <dbReference type="EMBL" id="OZC04066.1"/>
    </source>
</evidence>
<dbReference type="EMBL" id="MQWB01000001">
    <property type="protein sequence ID" value="OZC04066.1"/>
    <property type="molecule type" value="Genomic_DNA"/>
</dbReference>
<dbReference type="InterPro" id="IPR036412">
    <property type="entry name" value="HAD-like_sf"/>
</dbReference>
<evidence type="ECO:0008006" key="3">
    <source>
        <dbReference type="Google" id="ProtNLM"/>
    </source>
</evidence>
<dbReference type="Proteomes" id="UP000216446">
    <property type="component" value="Unassembled WGS sequence"/>
</dbReference>
<dbReference type="SUPFAM" id="SSF56784">
    <property type="entry name" value="HAD-like"/>
    <property type="match status" value="1"/>
</dbReference>
<organism evidence="1 2">
    <name type="scientific">Rubricoccus marinus</name>
    <dbReference type="NCBI Taxonomy" id="716817"/>
    <lineage>
        <taxon>Bacteria</taxon>
        <taxon>Pseudomonadati</taxon>
        <taxon>Rhodothermota</taxon>
        <taxon>Rhodothermia</taxon>
        <taxon>Rhodothermales</taxon>
        <taxon>Rubricoccaceae</taxon>
        <taxon>Rubricoccus</taxon>
    </lineage>
</organism>
<protein>
    <recommendedName>
        <fullName evidence="3">Hydrolase</fullName>
    </recommendedName>
</protein>
<dbReference type="SFLD" id="SFLDG01129">
    <property type="entry name" value="C1.5:_HAD__Beta-PGM__Phosphata"/>
    <property type="match status" value="1"/>
</dbReference>
<dbReference type="OrthoDB" id="9797743at2"/>
<keyword evidence="2" id="KW-1185">Reference proteome</keyword>
<gene>
    <name evidence="1" type="ORF">BSZ36_14380</name>
</gene>
<reference evidence="1 2" key="1">
    <citation type="submission" date="2016-11" db="EMBL/GenBank/DDBJ databases">
        <title>Study of marine rhodopsin-containing bacteria.</title>
        <authorList>
            <person name="Yoshizawa S."/>
            <person name="Kumagai Y."/>
            <person name="Kogure K."/>
        </authorList>
    </citation>
    <scope>NUCLEOTIDE SEQUENCE [LARGE SCALE GENOMIC DNA]</scope>
    <source>
        <strain evidence="1 2">SG-29</strain>
    </source>
</reference>
<dbReference type="InParanoid" id="A0A259U293"/>
<comment type="caution">
    <text evidence="1">The sequence shown here is derived from an EMBL/GenBank/DDBJ whole genome shotgun (WGS) entry which is preliminary data.</text>
</comment>
<dbReference type="InterPro" id="IPR051806">
    <property type="entry name" value="HAD-like_SPP"/>
</dbReference>
<proteinExistence type="predicted"/>
<dbReference type="InterPro" id="IPR023214">
    <property type="entry name" value="HAD_sf"/>
</dbReference>
<dbReference type="NCBIfam" id="TIGR01509">
    <property type="entry name" value="HAD-SF-IA-v3"/>
    <property type="match status" value="1"/>
</dbReference>
<dbReference type="SFLD" id="SFLDS00003">
    <property type="entry name" value="Haloacid_Dehalogenase"/>
    <property type="match status" value="1"/>
</dbReference>
<dbReference type="PANTHER" id="PTHR43481">
    <property type="entry name" value="FRUCTOSE-1-PHOSPHATE PHOSPHATASE"/>
    <property type="match status" value="1"/>
</dbReference>
<dbReference type="PRINTS" id="PR00413">
    <property type="entry name" value="HADHALOGNASE"/>
</dbReference>
<dbReference type="InterPro" id="IPR006439">
    <property type="entry name" value="HAD-SF_hydro_IA"/>
</dbReference>
<dbReference type="InterPro" id="IPR023198">
    <property type="entry name" value="PGP-like_dom2"/>
</dbReference>
<dbReference type="GO" id="GO:0050308">
    <property type="term" value="F:sugar-phosphatase activity"/>
    <property type="evidence" value="ECO:0007669"/>
    <property type="project" value="TreeGrafter"/>
</dbReference>
<dbReference type="AlphaFoldDB" id="A0A259U293"/>
<dbReference type="Pfam" id="PF00702">
    <property type="entry name" value="Hydrolase"/>
    <property type="match status" value="1"/>
</dbReference>
<dbReference type="Gene3D" id="1.10.150.240">
    <property type="entry name" value="Putative phosphatase, domain 2"/>
    <property type="match status" value="1"/>
</dbReference>